<dbReference type="AlphaFoldDB" id="A0A2P2QUP3"/>
<evidence type="ECO:0000313" key="2">
    <source>
        <dbReference type="EMBL" id="MBX70601.1"/>
    </source>
</evidence>
<name>A0A2P2QUP3_RHIMU</name>
<keyword evidence="1" id="KW-0472">Membrane</keyword>
<keyword evidence="1" id="KW-1133">Transmembrane helix</keyword>
<dbReference type="EMBL" id="GGEC01090117">
    <property type="protein sequence ID" value="MBX70601.1"/>
    <property type="molecule type" value="Transcribed_RNA"/>
</dbReference>
<feature type="transmembrane region" description="Helical" evidence="1">
    <location>
        <begin position="6"/>
        <end position="26"/>
    </location>
</feature>
<reference evidence="2" key="1">
    <citation type="submission" date="2018-02" db="EMBL/GenBank/DDBJ databases">
        <title>Rhizophora mucronata_Transcriptome.</title>
        <authorList>
            <person name="Meera S.P."/>
            <person name="Sreeshan A."/>
            <person name="Augustine A."/>
        </authorList>
    </citation>
    <scope>NUCLEOTIDE SEQUENCE</scope>
    <source>
        <tissue evidence="2">Leaf</tissue>
    </source>
</reference>
<accession>A0A2P2QUP3</accession>
<organism evidence="2">
    <name type="scientific">Rhizophora mucronata</name>
    <name type="common">Asiatic mangrove</name>
    <dbReference type="NCBI Taxonomy" id="61149"/>
    <lineage>
        <taxon>Eukaryota</taxon>
        <taxon>Viridiplantae</taxon>
        <taxon>Streptophyta</taxon>
        <taxon>Embryophyta</taxon>
        <taxon>Tracheophyta</taxon>
        <taxon>Spermatophyta</taxon>
        <taxon>Magnoliopsida</taxon>
        <taxon>eudicotyledons</taxon>
        <taxon>Gunneridae</taxon>
        <taxon>Pentapetalae</taxon>
        <taxon>rosids</taxon>
        <taxon>fabids</taxon>
        <taxon>Malpighiales</taxon>
        <taxon>Rhizophoraceae</taxon>
        <taxon>Rhizophora</taxon>
    </lineage>
</organism>
<sequence>MEISKYAEALTHQIFIITIILTRIFFQTNYCSHLYY</sequence>
<evidence type="ECO:0000256" key="1">
    <source>
        <dbReference type="SAM" id="Phobius"/>
    </source>
</evidence>
<protein>
    <submittedName>
        <fullName evidence="2">Uncharacterized protein</fullName>
    </submittedName>
</protein>
<keyword evidence="1" id="KW-0812">Transmembrane</keyword>
<proteinExistence type="predicted"/>